<feature type="signal peptide" evidence="2">
    <location>
        <begin position="1"/>
        <end position="19"/>
    </location>
</feature>
<dbReference type="GeneID" id="93592153"/>
<dbReference type="VEuPathDB" id="FungiDB:DFL_009842"/>
<feature type="region of interest" description="Disordered" evidence="1">
    <location>
        <begin position="67"/>
        <end position="87"/>
    </location>
</feature>
<keyword evidence="4" id="KW-1185">Reference proteome</keyword>
<feature type="region of interest" description="Disordered" evidence="1">
    <location>
        <begin position="33"/>
        <end position="55"/>
    </location>
</feature>
<dbReference type="EMBL" id="SAEB01000012">
    <property type="protein sequence ID" value="RVD81998.1"/>
    <property type="molecule type" value="Genomic_DNA"/>
</dbReference>
<dbReference type="OrthoDB" id="5364857at2759"/>
<dbReference type="Proteomes" id="UP000283090">
    <property type="component" value="Unassembled WGS sequence"/>
</dbReference>
<evidence type="ECO:0000313" key="3">
    <source>
        <dbReference type="EMBL" id="RVD81998.1"/>
    </source>
</evidence>
<name>A0A436ZSY9_ARTFL</name>
<feature type="region of interest" description="Disordered" evidence="1">
    <location>
        <begin position="101"/>
        <end position="141"/>
    </location>
</feature>
<reference evidence="3 4" key="1">
    <citation type="submission" date="2019-01" db="EMBL/GenBank/DDBJ databases">
        <title>Intercellular communication is required for trap formation in the nematode-trapping fungus Duddingtonia flagrans.</title>
        <authorList>
            <person name="Youssar L."/>
            <person name="Wernet V."/>
            <person name="Hensel N."/>
            <person name="Hildebrandt H.-G."/>
            <person name="Fischer R."/>
        </authorList>
    </citation>
    <scope>NUCLEOTIDE SEQUENCE [LARGE SCALE GENOMIC DNA]</scope>
    <source>
        <strain evidence="3 4">CBS H-5679</strain>
    </source>
</reference>
<keyword evidence="2" id="KW-0732">Signal</keyword>
<comment type="caution">
    <text evidence="3">The sequence shown here is derived from an EMBL/GenBank/DDBJ whole genome shotgun (WGS) entry which is preliminary data.</text>
</comment>
<dbReference type="RefSeq" id="XP_067487542.1">
    <property type="nucleotide sequence ID" value="XM_067639789.1"/>
</dbReference>
<sequence length="141" mass="14815">MKSLKPITILTLLPTPLTSLVIPLFSPLPSPTTGIPSQINPPPLKTNHSKRNPLSPSSVIDAIIHLARPPDDPDTNGSRPLITAEPKSGIDALNIDPEALKKAISGGGGDNTGTLDNGGAESPEKPPGIEELEFKKNIIRL</sequence>
<organism evidence="3 4">
    <name type="scientific">Arthrobotrys flagrans</name>
    <name type="common">Nematode-trapping fungus</name>
    <name type="synonym">Trichothecium flagrans</name>
    <dbReference type="NCBI Taxonomy" id="97331"/>
    <lineage>
        <taxon>Eukaryota</taxon>
        <taxon>Fungi</taxon>
        <taxon>Dikarya</taxon>
        <taxon>Ascomycota</taxon>
        <taxon>Pezizomycotina</taxon>
        <taxon>Orbiliomycetes</taxon>
        <taxon>Orbiliales</taxon>
        <taxon>Orbiliaceae</taxon>
        <taxon>Arthrobotrys</taxon>
    </lineage>
</organism>
<feature type="chain" id="PRO_5019563234" evidence="2">
    <location>
        <begin position="20"/>
        <end position="141"/>
    </location>
</feature>
<evidence type="ECO:0000256" key="2">
    <source>
        <dbReference type="SAM" id="SignalP"/>
    </source>
</evidence>
<dbReference type="AlphaFoldDB" id="A0A436ZSY9"/>
<feature type="compositionally biased region" description="Basic and acidic residues" evidence="1">
    <location>
        <begin position="122"/>
        <end position="141"/>
    </location>
</feature>
<protein>
    <submittedName>
        <fullName evidence="3">Uncharacterized protein</fullName>
    </submittedName>
</protein>
<accession>A0A436ZSY9</accession>
<gene>
    <name evidence="3" type="ORF">DFL_009842</name>
</gene>
<evidence type="ECO:0000256" key="1">
    <source>
        <dbReference type="SAM" id="MobiDB-lite"/>
    </source>
</evidence>
<evidence type="ECO:0000313" key="4">
    <source>
        <dbReference type="Proteomes" id="UP000283090"/>
    </source>
</evidence>
<proteinExistence type="predicted"/>